<dbReference type="GO" id="GO:0016491">
    <property type="term" value="F:oxidoreductase activity"/>
    <property type="evidence" value="ECO:0007669"/>
    <property type="project" value="UniProtKB-KW"/>
</dbReference>
<dbReference type="Gene3D" id="3.40.50.720">
    <property type="entry name" value="NAD(P)-binding Rossmann-like Domain"/>
    <property type="match status" value="1"/>
</dbReference>
<dbReference type="PRINTS" id="PR00080">
    <property type="entry name" value="SDRFAMILY"/>
</dbReference>
<keyword evidence="6" id="KW-0408">Iron</keyword>
<dbReference type="InterPro" id="IPR020904">
    <property type="entry name" value="Sc_DH/Rdtase_CS"/>
</dbReference>
<evidence type="ECO:0000256" key="5">
    <source>
        <dbReference type="ARBA" id="ARBA00023002"/>
    </source>
</evidence>
<keyword evidence="7" id="KW-0411">Iron-sulfur</keyword>
<organism evidence="9 10">
    <name type="scientific">Desulfomonile tiedjei</name>
    <dbReference type="NCBI Taxonomy" id="2358"/>
    <lineage>
        <taxon>Bacteria</taxon>
        <taxon>Pseudomonadati</taxon>
        <taxon>Thermodesulfobacteriota</taxon>
        <taxon>Desulfomonilia</taxon>
        <taxon>Desulfomonilales</taxon>
        <taxon>Desulfomonilaceae</taxon>
        <taxon>Desulfomonile</taxon>
    </lineage>
</organism>
<dbReference type="PANTHER" id="PTHR44196">
    <property type="entry name" value="DEHYDROGENASE/REDUCTASE SDR FAMILY MEMBER 7B"/>
    <property type="match status" value="1"/>
</dbReference>
<dbReference type="Pfam" id="PF00106">
    <property type="entry name" value="adh_short"/>
    <property type="match status" value="1"/>
</dbReference>
<dbReference type="InterPro" id="IPR007197">
    <property type="entry name" value="rSAM"/>
</dbReference>
<dbReference type="SUPFAM" id="SSF102114">
    <property type="entry name" value="Radical SAM enzymes"/>
    <property type="match status" value="1"/>
</dbReference>
<dbReference type="PANTHER" id="PTHR44196:SF1">
    <property type="entry name" value="DEHYDROGENASE_REDUCTASE SDR FAMILY MEMBER 7B"/>
    <property type="match status" value="1"/>
</dbReference>
<dbReference type="EMBL" id="JACRDE010000466">
    <property type="protein sequence ID" value="MBI5251353.1"/>
    <property type="molecule type" value="Genomic_DNA"/>
</dbReference>
<evidence type="ECO:0000313" key="10">
    <source>
        <dbReference type="Proteomes" id="UP000807825"/>
    </source>
</evidence>
<evidence type="ECO:0000313" key="9">
    <source>
        <dbReference type="EMBL" id="MBI5251353.1"/>
    </source>
</evidence>
<dbReference type="Proteomes" id="UP000807825">
    <property type="component" value="Unassembled WGS sequence"/>
</dbReference>
<dbReference type="GO" id="GO:0051536">
    <property type="term" value="F:iron-sulfur cluster binding"/>
    <property type="evidence" value="ECO:0007669"/>
    <property type="project" value="UniProtKB-KW"/>
</dbReference>
<dbReference type="InterPro" id="IPR002347">
    <property type="entry name" value="SDR_fam"/>
</dbReference>
<dbReference type="AlphaFoldDB" id="A0A9D6Z1R2"/>
<evidence type="ECO:0000256" key="2">
    <source>
        <dbReference type="ARBA" id="ARBA00006484"/>
    </source>
</evidence>
<keyword evidence="4" id="KW-0479">Metal-binding</keyword>
<accession>A0A9D6Z1R2</accession>
<dbReference type="SFLD" id="SFLDG01067">
    <property type="entry name" value="SPASM/twitch_domain_containing"/>
    <property type="match status" value="1"/>
</dbReference>
<keyword evidence="3" id="KW-0949">S-adenosyl-L-methionine</keyword>
<dbReference type="PROSITE" id="PS51918">
    <property type="entry name" value="RADICAL_SAM"/>
    <property type="match status" value="1"/>
</dbReference>
<dbReference type="InterPro" id="IPR058240">
    <property type="entry name" value="rSAM_sf"/>
</dbReference>
<evidence type="ECO:0000256" key="6">
    <source>
        <dbReference type="ARBA" id="ARBA00023004"/>
    </source>
</evidence>
<evidence type="ECO:0000256" key="1">
    <source>
        <dbReference type="ARBA" id="ARBA00001966"/>
    </source>
</evidence>
<dbReference type="InterPro" id="IPR036291">
    <property type="entry name" value="NAD(P)-bd_dom_sf"/>
</dbReference>
<proteinExistence type="inferred from homology"/>
<dbReference type="SFLD" id="SFLDS00029">
    <property type="entry name" value="Radical_SAM"/>
    <property type="match status" value="1"/>
</dbReference>
<feature type="domain" description="Radical SAM core" evidence="8">
    <location>
        <begin position="271"/>
        <end position="494"/>
    </location>
</feature>
<dbReference type="Gene3D" id="3.20.20.70">
    <property type="entry name" value="Aldolase class I"/>
    <property type="match status" value="1"/>
</dbReference>
<dbReference type="SUPFAM" id="SSF51735">
    <property type="entry name" value="NAD(P)-binding Rossmann-fold domains"/>
    <property type="match status" value="1"/>
</dbReference>
<dbReference type="PRINTS" id="PR00081">
    <property type="entry name" value="GDHRDH"/>
</dbReference>
<comment type="caution">
    <text evidence="9">The sequence shown here is derived from an EMBL/GenBank/DDBJ whole genome shotgun (WGS) entry which is preliminary data.</text>
</comment>
<comment type="similarity">
    <text evidence="2">Belongs to the short-chain dehydrogenases/reductases (SDR) family.</text>
</comment>
<dbReference type="GO" id="GO:0046872">
    <property type="term" value="F:metal ion binding"/>
    <property type="evidence" value="ECO:0007669"/>
    <property type="project" value="UniProtKB-KW"/>
</dbReference>
<protein>
    <submittedName>
        <fullName evidence="9">SDR family NAD(P)-dependent oxidoreductase</fullName>
    </submittedName>
</protein>
<dbReference type="GO" id="GO:0016020">
    <property type="term" value="C:membrane"/>
    <property type="evidence" value="ECO:0007669"/>
    <property type="project" value="TreeGrafter"/>
</dbReference>
<dbReference type="PROSITE" id="PS00061">
    <property type="entry name" value="ADH_SHORT"/>
    <property type="match status" value="1"/>
</dbReference>
<evidence type="ECO:0000259" key="8">
    <source>
        <dbReference type="PROSITE" id="PS51918"/>
    </source>
</evidence>
<evidence type="ECO:0000256" key="3">
    <source>
        <dbReference type="ARBA" id="ARBA00022691"/>
    </source>
</evidence>
<dbReference type="InterPro" id="IPR013785">
    <property type="entry name" value="Aldolase_TIM"/>
</dbReference>
<sequence>MVHYSFKDKAVLVTGASGGLGSALVKILADRGARLIVTSRSEKAIQELIQRLPETTQVKYFTADLSVKGEAEKLARNAISAFGVVDCLFNNAGLGYFALMEETSDENIRYLFEINTFSPLALIRILVPHMKQRRSGRIVNIVSAAGRVPIPSVGVYGGSKSALAVMANTMRLELEPFGIDIINVYPGTIDSSFEENALREKNRSGFCPTERCGEPKLRIAQQVVTAAEGKAGEVWLEREGKRLAVGSLIWPKLVDRRIRRLRDKVVKNEPMKQRRWRLLQVESAIACNLKCVMCPWKEVRDKAANRGIMDQKVWDAVKQHLPEVASLDLTGGGEPLLQPNLTEWVADGKAAGCETGFLTNGLLLTEKITLNLLASGLDWICVSMDGASKETYERIRIGSDFDRVCENVARIARMRSGPAPKIMINFVLMRMNFHEAEDMIRLAARLGADQVNFKQCEVIRGEHGKGYGLFASEETKEIRRLSKLLSRARKLGRTLNIETTAFPFVPTELPVCAQDPRDSVFVRFDGSVAPCINLAIGGPTSFFGTEVIMPTIHYGRLPQQDLLELFETVTCKFYKQRFQERVQAYEKTYMDALTGGSHSGLDKLRDKASKAMPEAPQGCLVCHYLYDI</sequence>
<name>A0A9D6Z1R2_9BACT</name>
<comment type="cofactor">
    <cofactor evidence="1">
        <name>[4Fe-4S] cluster</name>
        <dbReference type="ChEBI" id="CHEBI:49883"/>
    </cofactor>
</comment>
<dbReference type="Pfam" id="PF04055">
    <property type="entry name" value="Radical_SAM"/>
    <property type="match status" value="1"/>
</dbReference>
<dbReference type="CDD" id="cd01335">
    <property type="entry name" value="Radical_SAM"/>
    <property type="match status" value="1"/>
</dbReference>
<evidence type="ECO:0000256" key="7">
    <source>
        <dbReference type="ARBA" id="ARBA00023014"/>
    </source>
</evidence>
<gene>
    <name evidence="9" type="ORF">HY912_17835</name>
</gene>
<reference evidence="9" key="1">
    <citation type="submission" date="2020-07" db="EMBL/GenBank/DDBJ databases">
        <title>Huge and variable diversity of episymbiotic CPR bacteria and DPANN archaea in groundwater ecosystems.</title>
        <authorList>
            <person name="He C.Y."/>
            <person name="Keren R."/>
            <person name="Whittaker M."/>
            <person name="Farag I.F."/>
            <person name="Doudna J."/>
            <person name="Cate J.H.D."/>
            <person name="Banfield J.F."/>
        </authorList>
    </citation>
    <scope>NUCLEOTIDE SEQUENCE</scope>
    <source>
        <strain evidence="9">NC_groundwater_1664_Pr3_B-0.1um_52_9</strain>
    </source>
</reference>
<evidence type="ECO:0000256" key="4">
    <source>
        <dbReference type="ARBA" id="ARBA00022723"/>
    </source>
</evidence>
<keyword evidence="5" id="KW-0560">Oxidoreductase</keyword>